<evidence type="ECO:0000256" key="4">
    <source>
        <dbReference type="ARBA" id="ARBA00021907"/>
    </source>
</evidence>
<dbReference type="PIRSF" id="PIRSF003097">
    <property type="entry name" value="FtsX"/>
    <property type="match status" value="1"/>
</dbReference>
<evidence type="ECO:0000256" key="11">
    <source>
        <dbReference type="ARBA" id="ARBA00023306"/>
    </source>
</evidence>
<evidence type="ECO:0000259" key="15">
    <source>
        <dbReference type="Pfam" id="PF18075"/>
    </source>
</evidence>
<reference evidence="16 17" key="1">
    <citation type="journal article" date="2022" name="Environ. Microbiol. Rep.">
        <title>Eco-phylogenetic analyses reveal divergent evolution of vitamin B12 metabolism in the marine bacterial family 'Psychromonadaceae'.</title>
        <authorList>
            <person name="Jin X."/>
            <person name="Yang Y."/>
            <person name="Cao H."/>
            <person name="Gao B."/>
            <person name="Zhao Z."/>
        </authorList>
    </citation>
    <scope>NUCLEOTIDE SEQUENCE [LARGE SCALE GENOMIC DNA]</scope>
    <source>
        <strain evidence="16 17">MKS20</strain>
    </source>
</reference>
<comment type="similarity">
    <text evidence="2 12">Belongs to the ABC-4 integral membrane protein family. FtsX subfamily.</text>
</comment>
<proteinExistence type="inferred from homology"/>
<feature type="transmembrane region" description="Helical" evidence="13">
    <location>
        <begin position="188"/>
        <end position="212"/>
    </location>
</feature>
<evidence type="ECO:0000256" key="3">
    <source>
        <dbReference type="ARBA" id="ARBA00011160"/>
    </source>
</evidence>
<dbReference type="Proteomes" id="UP001201273">
    <property type="component" value="Unassembled WGS sequence"/>
</dbReference>
<gene>
    <name evidence="16" type="primary">ftsX</name>
    <name evidence="16" type="ORF">K6Y31_21460</name>
</gene>
<keyword evidence="11 12" id="KW-0131">Cell cycle</keyword>
<keyword evidence="5 12" id="KW-1003">Cell membrane</keyword>
<comment type="caution">
    <text evidence="16">The sequence shown here is derived from an EMBL/GenBank/DDBJ whole genome shotgun (WGS) entry which is preliminary data.</text>
</comment>
<keyword evidence="17" id="KW-1185">Reference proteome</keyword>
<dbReference type="Pfam" id="PF18075">
    <property type="entry name" value="FtsX_ECD"/>
    <property type="match status" value="1"/>
</dbReference>
<comment type="subunit">
    <text evidence="3">Forms a membrane-associated complex with FtsE.</text>
</comment>
<name>A0ABS8WFL1_9GAMM</name>
<evidence type="ECO:0000256" key="13">
    <source>
        <dbReference type="SAM" id="Phobius"/>
    </source>
</evidence>
<feature type="transmembrane region" description="Helical" evidence="13">
    <location>
        <begin position="248"/>
        <end position="269"/>
    </location>
</feature>
<evidence type="ECO:0000256" key="2">
    <source>
        <dbReference type="ARBA" id="ARBA00007379"/>
    </source>
</evidence>
<keyword evidence="8 13" id="KW-0812">Transmembrane</keyword>
<evidence type="ECO:0000256" key="7">
    <source>
        <dbReference type="ARBA" id="ARBA00022618"/>
    </source>
</evidence>
<evidence type="ECO:0000313" key="16">
    <source>
        <dbReference type="EMBL" id="MCE2597343.1"/>
    </source>
</evidence>
<dbReference type="PANTHER" id="PTHR47755:SF1">
    <property type="entry name" value="CELL DIVISION PROTEIN FTSX"/>
    <property type="match status" value="1"/>
</dbReference>
<dbReference type="Gene3D" id="3.30.70.3040">
    <property type="match status" value="1"/>
</dbReference>
<dbReference type="Pfam" id="PF02687">
    <property type="entry name" value="FtsX"/>
    <property type="match status" value="1"/>
</dbReference>
<dbReference type="InterPro" id="IPR003838">
    <property type="entry name" value="ABC3_permease_C"/>
</dbReference>
<sequence>MRNILNPSPRITKVPLHKRFLMYWVNHFQQAVGSLGELWRTPMASLMTMAVLGISLALPASFHLLLKNAERVTASWDNAAEVSLFLQPGLSDKTTQNFIQRISLYNEVDAVTYISKEQAVAEFREMSGFGNALDYLDTNPLPAVVQVTPKPQYASPAGAKLLLAKLQQEKEVEQGKLDIEWLERLHSIINLAVDSVVAIAFLLLASVLLIVGNTIRLNILNRRTEIEVMKLVGATDSFIHRPFLYTGLWYGLIGGMIAWVLTSSLVLWMESAVIKVAGLYQSDFRLLGLSFSEFLFMIGLASLLGLISSFVTVKRHIHLIEP</sequence>
<keyword evidence="7 12" id="KW-0132">Cell division</keyword>
<feature type="domain" description="FtsX extracellular" evidence="15">
    <location>
        <begin position="81"/>
        <end position="161"/>
    </location>
</feature>
<dbReference type="InterPro" id="IPR047590">
    <property type="entry name" value="FtsX_proteobact-type"/>
</dbReference>
<evidence type="ECO:0000259" key="14">
    <source>
        <dbReference type="Pfam" id="PF02687"/>
    </source>
</evidence>
<evidence type="ECO:0000256" key="9">
    <source>
        <dbReference type="ARBA" id="ARBA00022989"/>
    </source>
</evidence>
<evidence type="ECO:0000256" key="5">
    <source>
        <dbReference type="ARBA" id="ARBA00022475"/>
    </source>
</evidence>
<evidence type="ECO:0000256" key="12">
    <source>
        <dbReference type="PIRNR" id="PIRNR003097"/>
    </source>
</evidence>
<evidence type="ECO:0000313" key="17">
    <source>
        <dbReference type="Proteomes" id="UP001201273"/>
    </source>
</evidence>
<protein>
    <recommendedName>
        <fullName evidence="4 12">Cell division protein FtsX</fullName>
    </recommendedName>
</protein>
<dbReference type="NCBIfam" id="TIGR00439">
    <property type="entry name" value="FtsX_Gneg"/>
    <property type="match status" value="1"/>
</dbReference>
<evidence type="ECO:0000256" key="8">
    <source>
        <dbReference type="ARBA" id="ARBA00022692"/>
    </source>
</evidence>
<keyword evidence="9 13" id="KW-1133">Transmembrane helix</keyword>
<evidence type="ECO:0000256" key="6">
    <source>
        <dbReference type="ARBA" id="ARBA00022519"/>
    </source>
</evidence>
<dbReference type="RefSeq" id="WP_233055081.1">
    <property type="nucleotide sequence ID" value="NZ_JAIMJA010000044.1"/>
</dbReference>
<comment type="subcellular location">
    <subcellularLocation>
        <location evidence="1">Cell inner membrane</location>
        <topology evidence="1">Multi-pass membrane protein</topology>
    </subcellularLocation>
</comment>
<comment type="function">
    <text evidence="12">Part of the ABC transporter FtsEX involved in cellular division.</text>
</comment>
<dbReference type="InterPro" id="IPR040690">
    <property type="entry name" value="FtsX_ECD"/>
</dbReference>
<feature type="transmembrane region" description="Helical" evidence="13">
    <location>
        <begin position="289"/>
        <end position="313"/>
    </location>
</feature>
<evidence type="ECO:0000256" key="1">
    <source>
        <dbReference type="ARBA" id="ARBA00004429"/>
    </source>
</evidence>
<organism evidence="16 17">
    <name type="scientific">Motilimonas cestriensis</name>
    <dbReference type="NCBI Taxonomy" id="2742685"/>
    <lineage>
        <taxon>Bacteria</taxon>
        <taxon>Pseudomonadati</taxon>
        <taxon>Pseudomonadota</taxon>
        <taxon>Gammaproteobacteria</taxon>
        <taxon>Alteromonadales</taxon>
        <taxon>Alteromonadales genera incertae sedis</taxon>
        <taxon>Motilimonas</taxon>
    </lineage>
</organism>
<keyword evidence="6 12" id="KW-0997">Cell inner membrane</keyword>
<dbReference type="EMBL" id="JAIMJA010000044">
    <property type="protein sequence ID" value="MCE2597343.1"/>
    <property type="molecule type" value="Genomic_DNA"/>
</dbReference>
<dbReference type="InterPro" id="IPR004513">
    <property type="entry name" value="FtsX"/>
</dbReference>
<accession>A0ABS8WFL1</accession>
<feature type="domain" description="ABC3 transporter permease C-terminal" evidence="14">
    <location>
        <begin position="198"/>
        <end position="315"/>
    </location>
</feature>
<keyword evidence="10 12" id="KW-0472">Membrane</keyword>
<dbReference type="PANTHER" id="PTHR47755">
    <property type="entry name" value="CELL DIVISION PROTEIN FTSX"/>
    <property type="match status" value="1"/>
</dbReference>
<evidence type="ECO:0000256" key="10">
    <source>
        <dbReference type="ARBA" id="ARBA00023136"/>
    </source>
</evidence>